<dbReference type="EMBL" id="CP126212">
    <property type="protein sequence ID" value="WIA14088.1"/>
    <property type="molecule type" value="Genomic_DNA"/>
</dbReference>
<dbReference type="PANTHER" id="PTHR12300:SF117">
    <property type="entry name" value="LP05237P-RELATED"/>
    <property type="match status" value="1"/>
</dbReference>
<feature type="compositionally biased region" description="Polar residues" evidence="2">
    <location>
        <begin position="160"/>
        <end position="169"/>
    </location>
</feature>
<evidence type="ECO:0000256" key="2">
    <source>
        <dbReference type="SAM" id="MobiDB-lite"/>
    </source>
</evidence>
<keyword evidence="1" id="KW-0472">Membrane</keyword>
<comment type="similarity">
    <text evidence="1">Belongs to the DP1 family.</text>
</comment>
<feature type="compositionally biased region" description="Gly residues" evidence="2">
    <location>
        <begin position="187"/>
        <end position="202"/>
    </location>
</feature>
<feature type="transmembrane region" description="Helical" evidence="1">
    <location>
        <begin position="43"/>
        <end position="68"/>
    </location>
</feature>
<reference evidence="3 4" key="1">
    <citation type="submission" date="2023-05" db="EMBL/GenBank/DDBJ databases">
        <title>A 100% complete, gapless, phased diploid assembly of the Scenedesmus obliquus UTEX 3031 genome.</title>
        <authorList>
            <person name="Biondi T.C."/>
            <person name="Hanschen E.R."/>
            <person name="Kwon T."/>
            <person name="Eng W."/>
            <person name="Kruse C.P.S."/>
            <person name="Koehler S.I."/>
            <person name="Kunde Y."/>
            <person name="Gleasner C.D."/>
            <person name="You Mak K.T."/>
            <person name="Polle J."/>
            <person name="Hovde B.T."/>
            <person name="Starkenburg S.R."/>
        </authorList>
    </citation>
    <scope>NUCLEOTIDE SEQUENCE [LARGE SCALE GENOMIC DNA]</scope>
    <source>
        <strain evidence="3 4">DOE0152z</strain>
    </source>
</reference>
<dbReference type="InterPro" id="IPR004345">
    <property type="entry name" value="TB2_DP1_HVA22"/>
</dbReference>
<comment type="subcellular location">
    <subcellularLocation>
        <location evidence="1">Membrane</location>
        <topology evidence="1">Multi-pass membrane protein</topology>
    </subcellularLocation>
</comment>
<keyword evidence="1" id="KW-1133">Transmembrane helix</keyword>
<proteinExistence type="inferred from homology"/>
<evidence type="ECO:0000313" key="3">
    <source>
        <dbReference type="EMBL" id="WIA14088.1"/>
    </source>
</evidence>
<keyword evidence="1" id="KW-0812">Transmembrane</keyword>
<keyword evidence="4" id="KW-1185">Reference proteome</keyword>
<protein>
    <recommendedName>
        <fullName evidence="1">HVA22-like protein</fullName>
    </recommendedName>
</protein>
<evidence type="ECO:0000313" key="4">
    <source>
        <dbReference type="Proteomes" id="UP001244341"/>
    </source>
</evidence>
<feature type="transmembrane region" description="Helical" evidence="1">
    <location>
        <begin position="6"/>
        <end position="31"/>
    </location>
</feature>
<dbReference type="Proteomes" id="UP001244341">
    <property type="component" value="Chromosome 5b"/>
</dbReference>
<feature type="compositionally biased region" description="Low complexity" evidence="2">
    <location>
        <begin position="172"/>
        <end position="186"/>
    </location>
</feature>
<organism evidence="3 4">
    <name type="scientific">Tetradesmus obliquus</name>
    <name type="common">Green alga</name>
    <name type="synonym">Acutodesmus obliquus</name>
    <dbReference type="NCBI Taxonomy" id="3088"/>
    <lineage>
        <taxon>Eukaryota</taxon>
        <taxon>Viridiplantae</taxon>
        <taxon>Chlorophyta</taxon>
        <taxon>core chlorophytes</taxon>
        <taxon>Chlorophyceae</taxon>
        <taxon>CS clade</taxon>
        <taxon>Sphaeropleales</taxon>
        <taxon>Scenedesmaceae</taxon>
        <taxon>Tetradesmus</taxon>
    </lineage>
</organism>
<name>A0ABY8U333_TETOB</name>
<gene>
    <name evidence="3" type="ORF">OEZ85_002637</name>
</gene>
<dbReference type="Pfam" id="PF03134">
    <property type="entry name" value="TB2_DP1_HVA22"/>
    <property type="match status" value="1"/>
</dbReference>
<feature type="region of interest" description="Disordered" evidence="2">
    <location>
        <begin position="153"/>
        <end position="208"/>
    </location>
</feature>
<sequence>MTVADILTVMYTMTYSFIAYALPAYLTYKALAHKGDVDVRNWAVYWTILAVVSCCHRALDCVLCWLPFYYLLKLGFLLALWHPNTQLALWLYDRSVGPLLGSWEADIDSLWRDAWTAAVDTAQHQALAAKASLQRISGMASVMLSQAMHAQQSKLQQQQRTSGPGSPSTPVGAYATPGGASYAGSSAAGGMGGMATAGGSPGRGLHTE</sequence>
<evidence type="ECO:0000256" key="1">
    <source>
        <dbReference type="RuleBase" id="RU362006"/>
    </source>
</evidence>
<dbReference type="PANTHER" id="PTHR12300">
    <property type="entry name" value="HVA22-LIKE PROTEINS"/>
    <property type="match status" value="1"/>
</dbReference>
<accession>A0ABY8U333</accession>